<dbReference type="PANTHER" id="PTHR43595">
    <property type="entry name" value="37S RIBOSOMAL PROTEIN S26, MITOCHONDRIAL"/>
    <property type="match status" value="1"/>
</dbReference>
<dbReference type="GeneID" id="80877403"/>
<keyword evidence="4" id="KW-1185">Reference proteome</keyword>
<dbReference type="AlphaFoldDB" id="A0AAF0AWR3"/>
<dbReference type="GO" id="GO:0046872">
    <property type="term" value="F:metal ion binding"/>
    <property type="evidence" value="ECO:0007669"/>
    <property type="project" value="InterPro"/>
</dbReference>
<evidence type="ECO:0000256" key="1">
    <source>
        <dbReference type="ARBA" id="ARBA00037226"/>
    </source>
</evidence>
<reference evidence="3 4" key="1">
    <citation type="journal article" date="2023" name="G3 (Bethesda)">
        <title>A high-quality reference genome for the fission yeast Schizosaccharomyces osmophilus.</title>
        <authorList>
            <person name="Jia G.S."/>
            <person name="Zhang W.C."/>
            <person name="Liang Y."/>
            <person name="Liu X.H."/>
            <person name="Rhind N."/>
            <person name="Pidoux A."/>
            <person name="Brysch-Herzberg M."/>
            <person name="Du L.L."/>
        </authorList>
    </citation>
    <scope>NUCLEOTIDE SEQUENCE [LARGE SCALE GENOMIC DNA]</scope>
    <source>
        <strain evidence="3 4">CBS 15793</strain>
    </source>
</reference>
<sequence length="271" mass="31562">MNFLRIPSAFHGVRCANSQSFFLQCFKSIPSRIQSNHFKCYHTVPEIPERNLNPLFSEHGMKVAWDEHQGHVVKSLNDRVKGTELEDHSMFNIIFQTAVLPEHAATFQFASQAYNNHFFFESLISAEKAKADPKFQLEGNSVIQQAILENFESKEDLLSKIKQLASNTFGAAWIWVVLDDYNRLQVMRTFQAGTPFLWTRSQSNDPHLVPSVPDHSMRPRNYSHVPIFNLCLWDHAYFTDFGLFQREQYIDTWFQSINWSVVENRLKQSLV</sequence>
<dbReference type="Gene3D" id="3.55.40.20">
    <property type="entry name" value="Iron/manganese superoxide dismutase, C-terminal domain"/>
    <property type="match status" value="1"/>
</dbReference>
<comment type="function">
    <text evidence="1">Component of the mitochondrial ribosome (mitoribosome), a dedicated translation machinery responsible for the synthesis of mitochondrial genome-encoded proteins, including at least some of the essential transmembrane subunits of the mitochondrial respiratory chain. The mitoribosomes are attached to the mitochondrial inner membrane and translation products are cotranslationally integrated into the membrane.</text>
</comment>
<keyword evidence="3" id="KW-0687">Ribonucleoprotein</keyword>
<dbReference type="InterPro" id="IPR019832">
    <property type="entry name" value="Mn/Fe_SOD_C"/>
</dbReference>
<dbReference type="SUPFAM" id="SSF46609">
    <property type="entry name" value="Fe,Mn superoxide dismutase (SOD), N-terminal domain"/>
    <property type="match status" value="1"/>
</dbReference>
<dbReference type="PANTHER" id="PTHR43595:SF3">
    <property type="entry name" value="SMALL RIBOSOMAL SUBUNIT PROTEIN MS43"/>
    <property type="match status" value="1"/>
</dbReference>
<dbReference type="GO" id="GO:0005840">
    <property type="term" value="C:ribosome"/>
    <property type="evidence" value="ECO:0007669"/>
    <property type="project" value="UniProtKB-KW"/>
</dbReference>
<dbReference type="EMBL" id="CP115612">
    <property type="protein sequence ID" value="WBW73295.1"/>
    <property type="molecule type" value="Genomic_DNA"/>
</dbReference>
<gene>
    <name evidence="3" type="ORF">SOMG_03927</name>
</gene>
<protein>
    <submittedName>
        <fullName evidence="3">Mitochondrial ribosomal protein subunit</fullName>
    </submittedName>
</protein>
<dbReference type="KEGG" id="som:SOMG_03927"/>
<feature type="domain" description="Manganese/iron superoxide dismutase C-terminal" evidence="2">
    <location>
        <begin position="220"/>
        <end position="265"/>
    </location>
</feature>
<evidence type="ECO:0000313" key="3">
    <source>
        <dbReference type="EMBL" id="WBW73295.1"/>
    </source>
</evidence>
<dbReference type="RefSeq" id="XP_056037538.1">
    <property type="nucleotide sequence ID" value="XM_056182714.1"/>
</dbReference>
<evidence type="ECO:0000313" key="4">
    <source>
        <dbReference type="Proteomes" id="UP001212411"/>
    </source>
</evidence>
<organism evidence="3 4">
    <name type="scientific">Schizosaccharomyces osmophilus</name>
    <dbReference type="NCBI Taxonomy" id="2545709"/>
    <lineage>
        <taxon>Eukaryota</taxon>
        <taxon>Fungi</taxon>
        <taxon>Dikarya</taxon>
        <taxon>Ascomycota</taxon>
        <taxon>Taphrinomycotina</taxon>
        <taxon>Schizosaccharomycetes</taxon>
        <taxon>Schizosaccharomycetales</taxon>
        <taxon>Schizosaccharomycetaceae</taxon>
        <taxon>Schizosaccharomyces</taxon>
    </lineage>
</organism>
<name>A0AAF0AWR3_9SCHI</name>
<feature type="domain" description="Manganese/iron superoxide dismutase C-terminal" evidence="2">
    <location>
        <begin position="143"/>
        <end position="200"/>
    </location>
</feature>
<dbReference type="GO" id="GO:0005737">
    <property type="term" value="C:cytoplasm"/>
    <property type="evidence" value="ECO:0007669"/>
    <property type="project" value="TreeGrafter"/>
</dbReference>
<accession>A0AAF0AWR3</accession>
<dbReference type="InterPro" id="IPR036324">
    <property type="entry name" value="Mn/Fe_SOD_N_sf"/>
</dbReference>
<dbReference type="Proteomes" id="UP001212411">
    <property type="component" value="Chromosome 2"/>
</dbReference>
<keyword evidence="3" id="KW-0689">Ribosomal protein</keyword>
<dbReference type="InterPro" id="IPR036314">
    <property type="entry name" value="SOD_C_sf"/>
</dbReference>
<proteinExistence type="predicted"/>
<dbReference type="SUPFAM" id="SSF54719">
    <property type="entry name" value="Fe,Mn superoxide dismutase (SOD), C-terminal domain"/>
    <property type="match status" value="1"/>
</dbReference>
<dbReference type="Gene3D" id="1.10.287.990">
    <property type="entry name" value="Fe,Mn superoxide dismutase (SOD) domain"/>
    <property type="match status" value="1"/>
</dbReference>
<evidence type="ECO:0000259" key="2">
    <source>
        <dbReference type="Pfam" id="PF02777"/>
    </source>
</evidence>
<dbReference type="GO" id="GO:0004784">
    <property type="term" value="F:superoxide dismutase activity"/>
    <property type="evidence" value="ECO:0007669"/>
    <property type="project" value="InterPro"/>
</dbReference>
<dbReference type="Pfam" id="PF02777">
    <property type="entry name" value="Sod_Fe_C"/>
    <property type="match status" value="2"/>
</dbReference>